<dbReference type="SUPFAM" id="SSF53474">
    <property type="entry name" value="alpha/beta-Hydrolases"/>
    <property type="match status" value="1"/>
</dbReference>
<evidence type="ECO:0000256" key="9">
    <source>
        <dbReference type="ARBA" id="ARBA00046047"/>
    </source>
</evidence>
<dbReference type="GO" id="GO:0102390">
    <property type="term" value="F:mycophenolic acid acyl-glucuronide esterase activity"/>
    <property type="evidence" value="ECO:0007669"/>
    <property type="project" value="UniProtKB-EC"/>
</dbReference>
<keyword evidence="2 13" id="KW-0378">Hydrolase</keyword>
<protein>
    <recommendedName>
        <fullName evidence="5">Palmitoyl-protein thioesterase ABHD10, mitochondrial</fullName>
        <ecNumber evidence="4">3.1.1.93</ecNumber>
        <ecNumber evidence="1">3.1.2.22</ecNumber>
    </recommendedName>
    <alternativeName>
        <fullName evidence="7">Acyl-protein thioesterase ABHD10</fullName>
    </alternativeName>
    <alternativeName>
        <fullName evidence="8">Alpha/beta hydrolase domain-containing protein 10</fullName>
    </alternativeName>
    <alternativeName>
        <fullName evidence="6">Mycophenolic acid acyl-glucuronide esterase, mitochondrial</fullName>
    </alternativeName>
</protein>
<dbReference type="InterPro" id="IPR052382">
    <property type="entry name" value="ABHD10_acyl-thioesterase"/>
</dbReference>
<evidence type="ECO:0000256" key="3">
    <source>
        <dbReference type="ARBA" id="ARBA00022946"/>
    </source>
</evidence>
<dbReference type="EC" id="3.1.2.22" evidence="1"/>
<dbReference type="PANTHER" id="PTHR16138">
    <property type="entry name" value="MYCOPHENOLIC ACID ACYL-GLUCURONIDE ESTERASE, MITOCHONDRIAL"/>
    <property type="match status" value="1"/>
</dbReference>
<dbReference type="GO" id="GO:0008474">
    <property type="term" value="F:palmitoyl-(protein) hydrolase activity"/>
    <property type="evidence" value="ECO:0007669"/>
    <property type="project" value="UniProtKB-EC"/>
</dbReference>
<dbReference type="Pfam" id="PF12697">
    <property type="entry name" value="Abhydrolase_6"/>
    <property type="match status" value="1"/>
</dbReference>
<evidence type="ECO:0000256" key="2">
    <source>
        <dbReference type="ARBA" id="ARBA00022801"/>
    </source>
</evidence>
<evidence type="ECO:0000256" key="10">
    <source>
        <dbReference type="ARBA" id="ARBA00047409"/>
    </source>
</evidence>
<comment type="catalytic activity">
    <reaction evidence="10">
        <text>S-hexadecanoyl-L-cysteinyl-[protein] + H2O = L-cysteinyl-[protein] + hexadecanoate + H(+)</text>
        <dbReference type="Rhea" id="RHEA:19233"/>
        <dbReference type="Rhea" id="RHEA-COMP:10131"/>
        <dbReference type="Rhea" id="RHEA-COMP:11032"/>
        <dbReference type="ChEBI" id="CHEBI:7896"/>
        <dbReference type="ChEBI" id="CHEBI:15377"/>
        <dbReference type="ChEBI" id="CHEBI:15378"/>
        <dbReference type="ChEBI" id="CHEBI:29950"/>
        <dbReference type="ChEBI" id="CHEBI:74151"/>
        <dbReference type="EC" id="3.1.2.22"/>
    </reaction>
    <physiologicalReaction direction="left-to-right" evidence="10">
        <dbReference type="Rhea" id="RHEA:19234"/>
    </physiologicalReaction>
</comment>
<reference evidence="13 14" key="1">
    <citation type="submission" date="2024-02" db="EMBL/GenBank/DDBJ databases">
        <title>Genome analysis and characterization of Microbaculum marinisediminis sp. nov., isolated from marine sediment.</title>
        <authorList>
            <person name="Du Z.-J."/>
            <person name="Ye Y.-Q."/>
            <person name="Zhang Z.-R."/>
            <person name="Yuan S.-M."/>
            <person name="Zhang X.-Y."/>
        </authorList>
    </citation>
    <scope>NUCLEOTIDE SEQUENCE [LARGE SCALE GENOMIC DNA]</scope>
    <source>
        <strain evidence="13 14">SDUM1044001</strain>
    </source>
</reference>
<dbReference type="AlphaFoldDB" id="A0AAW9RM44"/>
<gene>
    <name evidence="13" type="ORF">V3328_05350</name>
</gene>
<evidence type="ECO:0000259" key="12">
    <source>
        <dbReference type="Pfam" id="PF12697"/>
    </source>
</evidence>
<evidence type="ECO:0000256" key="8">
    <source>
        <dbReference type="ARBA" id="ARBA00042704"/>
    </source>
</evidence>
<evidence type="ECO:0000313" key="13">
    <source>
        <dbReference type="EMBL" id="MEJ8570886.1"/>
    </source>
</evidence>
<comment type="catalytic activity">
    <reaction evidence="11">
        <text>mycophenolic acid O-acyl-beta-D-glucuronide + H2O = mycophenolate + D-glucuronate + H(+)</text>
        <dbReference type="Rhea" id="RHEA:34179"/>
        <dbReference type="ChEBI" id="CHEBI:15377"/>
        <dbReference type="ChEBI" id="CHEBI:15378"/>
        <dbReference type="ChEBI" id="CHEBI:58720"/>
        <dbReference type="ChEBI" id="CHEBI:62932"/>
        <dbReference type="ChEBI" id="CHEBI:66982"/>
        <dbReference type="EC" id="3.1.1.93"/>
    </reaction>
    <physiologicalReaction direction="left-to-right" evidence="11">
        <dbReference type="Rhea" id="RHEA:34180"/>
    </physiologicalReaction>
</comment>
<dbReference type="Gene3D" id="3.40.50.1820">
    <property type="entry name" value="alpha/beta hydrolase"/>
    <property type="match status" value="1"/>
</dbReference>
<dbReference type="EC" id="3.1.1.93" evidence="4"/>
<evidence type="ECO:0000256" key="4">
    <source>
        <dbReference type="ARBA" id="ARBA00039132"/>
    </source>
</evidence>
<dbReference type="InterPro" id="IPR000073">
    <property type="entry name" value="AB_hydrolase_1"/>
</dbReference>
<evidence type="ECO:0000256" key="11">
    <source>
        <dbReference type="ARBA" id="ARBA00047972"/>
    </source>
</evidence>
<evidence type="ECO:0000256" key="5">
    <source>
        <dbReference type="ARBA" id="ARBA00039314"/>
    </source>
</evidence>
<dbReference type="EMBL" id="JAZHOF010000002">
    <property type="protein sequence ID" value="MEJ8570886.1"/>
    <property type="molecule type" value="Genomic_DNA"/>
</dbReference>
<accession>A0AAW9RM44</accession>
<organism evidence="13 14">
    <name type="scientific">Microbaculum marinum</name>
    <dbReference type="NCBI Taxonomy" id="1764581"/>
    <lineage>
        <taxon>Bacteria</taxon>
        <taxon>Pseudomonadati</taxon>
        <taxon>Pseudomonadota</taxon>
        <taxon>Alphaproteobacteria</taxon>
        <taxon>Hyphomicrobiales</taxon>
        <taxon>Tepidamorphaceae</taxon>
        <taxon>Microbaculum</taxon>
    </lineage>
</organism>
<proteinExistence type="predicted"/>
<evidence type="ECO:0000256" key="7">
    <source>
        <dbReference type="ARBA" id="ARBA00042645"/>
    </source>
</evidence>
<keyword evidence="3" id="KW-0809">Transit peptide</keyword>
<evidence type="ECO:0000256" key="6">
    <source>
        <dbReference type="ARBA" id="ARBA00041520"/>
    </source>
</evidence>
<evidence type="ECO:0000313" key="14">
    <source>
        <dbReference type="Proteomes" id="UP001378188"/>
    </source>
</evidence>
<name>A0AAW9RM44_9HYPH</name>
<dbReference type="InterPro" id="IPR029058">
    <property type="entry name" value="AB_hydrolase_fold"/>
</dbReference>
<comment type="caution">
    <text evidence="13">The sequence shown here is derived from an EMBL/GenBank/DDBJ whole genome shotgun (WGS) entry which is preliminary data.</text>
</comment>
<dbReference type="PANTHER" id="PTHR16138:SF7">
    <property type="entry name" value="PALMITOYL-PROTEIN THIOESTERASE ABHD10, MITOCHONDRIAL"/>
    <property type="match status" value="1"/>
</dbReference>
<dbReference type="RefSeq" id="WP_340328582.1">
    <property type="nucleotide sequence ID" value="NZ_JAZHOF010000002.1"/>
</dbReference>
<dbReference type="Proteomes" id="UP001378188">
    <property type="component" value="Unassembled WGS sequence"/>
</dbReference>
<feature type="domain" description="AB hydrolase-1" evidence="12">
    <location>
        <begin position="53"/>
        <end position="244"/>
    </location>
</feature>
<keyword evidence="14" id="KW-1185">Reference proteome</keyword>
<sequence>MDEAARSDIEIGEGAEARSIAVLRRTGKAPDIVWLGGYRSDMAGTKAEALDRWAAGEGRGAVRFDYSGHGQSGGDFFDGSISRWLAESSTVIDAYTEAPPILVGSSMGGFLSLLLALGRFAAGKPLGGLVLLAPAVDMTERLMWAEFPETVRAEIMEKGVFVEPSQYDPAGNPITRKLIEDGRHYLVMDRATLQVGCPVHILHGRDDPDVPLSLSLELVSRLAHDDVTLSIVHDGDHRLSRPEDIELLIRIVADMAETVER</sequence>
<evidence type="ECO:0000256" key="1">
    <source>
        <dbReference type="ARBA" id="ARBA00012423"/>
    </source>
</evidence>
<comment type="function">
    <text evidence="9">Acts as an acyl-protein thioesterase that hydrolyzes fatty acids from acylated residues in proteins. Regulates the mitochondrial S-depalmitoylation of the nucleophilic active site residue of peroxiredoxin-5/PRDX5, a key antioxidant protein, therefore modulating mitochondrial antioxidant ability. Also catalyzes the deglucuronidation of mycophenolic acid acyl-glucuronide, an active metabolite of the immunosuppressant drug mycophenolate.</text>
</comment>